<feature type="region of interest" description="Disordered" evidence="7">
    <location>
        <begin position="1"/>
        <end position="30"/>
    </location>
</feature>
<organism evidence="8">
    <name type="scientific">Aspergillus flavus</name>
    <dbReference type="NCBI Taxonomy" id="5059"/>
    <lineage>
        <taxon>Eukaryota</taxon>
        <taxon>Fungi</taxon>
        <taxon>Dikarya</taxon>
        <taxon>Ascomycota</taxon>
        <taxon>Pezizomycotina</taxon>
        <taxon>Eurotiomycetes</taxon>
        <taxon>Eurotiomycetidae</taxon>
        <taxon>Eurotiales</taxon>
        <taxon>Aspergillaceae</taxon>
        <taxon>Aspergillus</taxon>
        <taxon>Aspergillus subgen. Circumdati</taxon>
    </lineage>
</organism>
<dbReference type="GO" id="GO:0005634">
    <property type="term" value="C:nucleus"/>
    <property type="evidence" value="ECO:0007669"/>
    <property type="project" value="UniProtKB-SubCell"/>
</dbReference>
<accession>A0A5N6GR36</accession>
<gene>
    <name evidence="8" type="ORF">BDV35DRAFT_381955</name>
</gene>
<evidence type="ECO:0000256" key="1">
    <source>
        <dbReference type="ARBA" id="ARBA00004123"/>
    </source>
</evidence>
<evidence type="ECO:0000256" key="3">
    <source>
        <dbReference type="ARBA" id="ARBA00023015"/>
    </source>
</evidence>
<evidence type="ECO:0000313" key="8">
    <source>
        <dbReference type="EMBL" id="KAB8244821.1"/>
    </source>
</evidence>
<evidence type="ECO:0000256" key="7">
    <source>
        <dbReference type="SAM" id="MobiDB-lite"/>
    </source>
</evidence>
<name>A0A5N6GR36_ASPFL</name>
<evidence type="ECO:0000256" key="2">
    <source>
        <dbReference type="ARBA" id="ARBA00022833"/>
    </source>
</evidence>
<keyword evidence="5" id="KW-0804">Transcription</keyword>
<sequence>MQSPGITLQSSSDSERAREGETSLEGHAEESSSALSLYDIRTRTPVSVLPALNDASNFVHIPCDTSTRLLEQFRNENLNYLPCIHIPPHVTPQELMQEKPFFWYCLTAVLTPNLIERESLFTKVHDTIYQKLVVETTPSMDLLLGLMTFMSWKVYCAKPFLNFYSHLLTGLVSELGINKAPRKDQSVLQGFNRAAGLKTEPAMKRTLEERRAVLGCFVITSSIASSLFKSDALRWTPHMEENLEILASTKECFGDELLVWLVRIQRLAISTRIGQAPDTRISEE</sequence>
<feature type="compositionally biased region" description="Polar residues" evidence="7">
    <location>
        <begin position="1"/>
        <end position="12"/>
    </location>
</feature>
<dbReference type="AlphaFoldDB" id="A0A5N6GR36"/>
<keyword evidence="4" id="KW-0238">DNA-binding</keyword>
<dbReference type="VEuPathDB" id="FungiDB:F9C07_3205"/>
<feature type="compositionally biased region" description="Basic and acidic residues" evidence="7">
    <location>
        <begin position="13"/>
        <end position="30"/>
    </location>
</feature>
<dbReference type="PANTHER" id="PTHR31845:SF32">
    <property type="entry name" value="MISCELLANEOUS ZN(II)2CYS6 TRANSCRIPTION FACTOR (EUROFUNG)-RELATED"/>
    <property type="match status" value="1"/>
</dbReference>
<dbReference type="GO" id="GO:0000981">
    <property type="term" value="F:DNA-binding transcription factor activity, RNA polymerase II-specific"/>
    <property type="evidence" value="ECO:0007669"/>
    <property type="project" value="TreeGrafter"/>
</dbReference>
<evidence type="ECO:0000256" key="4">
    <source>
        <dbReference type="ARBA" id="ARBA00023125"/>
    </source>
</evidence>
<keyword evidence="6" id="KW-0539">Nucleus</keyword>
<dbReference type="PANTHER" id="PTHR31845">
    <property type="entry name" value="FINGER DOMAIN PROTEIN, PUTATIVE-RELATED"/>
    <property type="match status" value="1"/>
</dbReference>
<keyword evidence="2" id="KW-0862">Zinc</keyword>
<dbReference type="EMBL" id="ML734621">
    <property type="protein sequence ID" value="KAB8244821.1"/>
    <property type="molecule type" value="Genomic_DNA"/>
</dbReference>
<protein>
    <submittedName>
        <fullName evidence="8">Uncharacterized protein</fullName>
    </submittedName>
</protein>
<comment type="subcellular location">
    <subcellularLocation>
        <location evidence="1">Nucleus</location>
    </subcellularLocation>
</comment>
<evidence type="ECO:0000256" key="6">
    <source>
        <dbReference type="ARBA" id="ARBA00023242"/>
    </source>
</evidence>
<reference evidence="8" key="1">
    <citation type="submission" date="2019-04" db="EMBL/GenBank/DDBJ databases">
        <title>Friends and foes A comparative genomics study of 23 Aspergillus species from section Flavi.</title>
        <authorList>
            <consortium name="DOE Joint Genome Institute"/>
            <person name="Kjaerbolling I."/>
            <person name="Vesth T."/>
            <person name="Frisvad J.C."/>
            <person name="Nybo J.L."/>
            <person name="Theobald S."/>
            <person name="Kildgaard S."/>
            <person name="Isbrandt T."/>
            <person name="Kuo A."/>
            <person name="Sato A."/>
            <person name="Lyhne E.K."/>
            <person name="Kogle M.E."/>
            <person name="Wiebenga A."/>
            <person name="Kun R.S."/>
            <person name="Lubbers R.J."/>
            <person name="Makela M.R."/>
            <person name="Barry K."/>
            <person name="Chovatia M."/>
            <person name="Clum A."/>
            <person name="Daum C."/>
            <person name="Haridas S."/>
            <person name="He G."/>
            <person name="LaButti K."/>
            <person name="Lipzen A."/>
            <person name="Mondo S."/>
            <person name="Riley R."/>
            <person name="Salamov A."/>
            <person name="Simmons B.A."/>
            <person name="Magnuson J.K."/>
            <person name="Henrissat B."/>
            <person name="Mortensen U.H."/>
            <person name="Larsen T.O."/>
            <person name="Devries R.P."/>
            <person name="Grigoriev I.V."/>
            <person name="Machida M."/>
            <person name="Baker S.E."/>
            <person name="Andersen M.R."/>
        </authorList>
    </citation>
    <scope>NUCLEOTIDE SEQUENCE [LARGE SCALE GENOMIC DNA]</scope>
    <source>
        <strain evidence="8">CBS 121.62</strain>
    </source>
</reference>
<dbReference type="Proteomes" id="UP000325434">
    <property type="component" value="Unassembled WGS sequence"/>
</dbReference>
<dbReference type="InterPro" id="IPR051089">
    <property type="entry name" value="prtT"/>
</dbReference>
<proteinExistence type="predicted"/>
<dbReference type="VEuPathDB" id="FungiDB:AFLA_001735"/>
<keyword evidence="3" id="KW-0805">Transcription regulation</keyword>
<evidence type="ECO:0000256" key="5">
    <source>
        <dbReference type="ARBA" id="ARBA00023163"/>
    </source>
</evidence>
<dbReference type="GO" id="GO:0000976">
    <property type="term" value="F:transcription cis-regulatory region binding"/>
    <property type="evidence" value="ECO:0007669"/>
    <property type="project" value="TreeGrafter"/>
</dbReference>